<evidence type="ECO:0000256" key="2">
    <source>
        <dbReference type="ARBA" id="ARBA00005297"/>
    </source>
</evidence>
<name>A0A2D0L4U5_9GAMM</name>
<gene>
    <name evidence="7" type="ORF">Xkoz_03139</name>
</gene>
<dbReference type="SUPFAM" id="SSF56322">
    <property type="entry name" value="ADC synthase"/>
    <property type="match status" value="1"/>
</dbReference>
<comment type="catalytic activity">
    <reaction evidence="1">
        <text>chorismate = isochorismate</text>
        <dbReference type="Rhea" id="RHEA:18985"/>
        <dbReference type="ChEBI" id="CHEBI:29748"/>
        <dbReference type="ChEBI" id="CHEBI:29780"/>
        <dbReference type="EC" id="5.4.4.2"/>
    </reaction>
</comment>
<evidence type="ECO:0000256" key="3">
    <source>
        <dbReference type="ARBA" id="ARBA00012824"/>
    </source>
</evidence>
<dbReference type="InterPro" id="IPR005801">
    <property type="entry name" value="ADC_synthase"/>
</dbReference>
<dbReference type="InterPro" id="IPR004561">
    <property type="entry name" value="IsoChor_synthase"/>
</dbReference>
<dbReference type="Gene3D" id="3.60.120.10">
    <property type="entry name" value="Anthranilate synthase"/>
    <property type="match status" value="1"/>
</dbReference>
<comment type="similarity">
    <text evidence="2">Belongs to the isochorismate synthase family.</text>
</comment>
<dbReference type="PANTHER" id="PTHR42839:SF2">
    <property type="entry name" value="ISOCHORISMATE SYNTHASE ENTC"/>
    <property type="match status" value="1"/>
</dbReference>
<evidence type="ECO:0000256" key="4">
    <source>
        <dbReference type="ARBA" id="ARBA00023235"/>
    </source>
</evidence>
<evidence type="ECO:0000259" key="6">
    <source>
        <dbReference type="Pfam" id="PF00425"/>
    </source>
</evidence>
<evidence type="ECO:0000256" key="1">
    <source>
        <dbReference type="ARBA" id="ARBA00000799"/>
    </source>
</evidence>
<organism evidence="7 8">
    <name type="scientific">Xenorhabdus kozodoii</name>
    <dbReference type="NCBI Taxonomy" id="351676"/>
    <lineage>
        <taxon>Bacteria</taxon>
        <taxon>Pseudomonadati</taxon>
        <taxon>Pseudomonadota</taxon>
        <taxon>Gammaproteobacteria</taxon>
        <taxon>Enterobacterales</taxon>
        <taxon>Morganellaceae</taxon>
        <taxon>Xenorhabdus</taxon>
    </lineage>
</organism>
<dbReference type="Pfam" id="PF00425">
    <property type="entry name" value="Chorismate_bind"/>
    <property type="match status" value="1"/>
</dbReference>
<evidence type="ECO:0000313" key="7">
    <source>
        <dbReference type="EMBL" id="PHM70427.1"/>
    </source>
</evidence>
<dbReference type="InterPro" id="IPR015890">
    <property type="entry name" value="Chorismate_C"/>
</dbReference>
<keyword evidence="8" id="KW-1185">Reference proteome</keyword>
<dbReference type="PANTHER" id="PTHR42839">
    <property type="entry name" value="ISOCHORISMATE SYNTHASE ENTC"/>
    <property type="match status" value="1"/>
</dbReference>
<proteinExistence type="inferred from homology"/>
<dbReference type="NCBIfam" id="TIGR00543">
    <property type="entry name" value="isochor_syn"/>
    <property type="match status" value="1"/>
</dbReference>
<dbReference type="EMBL" id="NJCX01000025">
    <property type="protein sequence ID" value="PHM70427.1"/>
    <property type="molecule type" value="Genomic_DNA"/>
</dbReference>
<dbReference type="Proteomes" id="UP000221101">
    <property type="component" value="Unassembled WGS sequence"/>
</dbReference>
<keyword evidence="4" id="KW-0413">Isomerase</keyword>
<accession>A0A2D0L4U5</accession>
<sequence length="462" mass="50689">MQFNVNNLIMPPPTAEKKRVSTAMNTACSPQSTIAKNRVSGTAGGSLSRCRRYFIPSGRGGKAGPYTNKRNLILSGIANNLLSLTLQEDDFIFLSPHKSLIARGCLATLAHPAASGHHVEGEFQQKVQQLLRQTQQAGVENPIIVGAIPFDKRQPCSLFIPQTCYWFDRNTFNLSDSPVQVEGQAHYIPDHDAFCAMVENALDPLRIGTLNKVVLSRLLQIESIPPLSALSLWLQLNRQNPESYNFHLPLADGTLIGASPELLLRKEGNVLRSCPLAGSARRGDDDASDRNAKEKLLASGKDRHEHRVVTEAIRHQLTDLCRSLTIPEPSLLSTPTLWHLATEIQGIVADDRHSALSLACLLHPTPALCGAPYTSSRNLIGELEPFDRGWFGGIVGWCDARGNGEWVVAIRCGKVRPHQIELFAGAGIVPDSVPENEWLETRTKFNTMLSALGFATQQEPIL</sequence>
<dbReference type="EC" id="5.4.4.2" evidence="3"/>
<evidence type="ECO:0000256" key="5">
    <source>
        <dbReference type="ARBA" id="ARBA00041564"/>
    </source>
</evidence>
<comment type="caution">
    <text evidence="7">The sequence shown here is derived from an EMBL/GenBank/DDBJ whole genome shotgun (WGS) entry which is preliminary data.</text>
</comment>
<feature type="domain" description="Chorismate-utilising enzyme C-terminal" evidence="6">
    <location>
        <begin position="191"/>
        <end position="444"/>
    </location>
</feature>
<dbReference type="AlphaFoldDB" id="A0A2D0L4U5"/>
<dbReference type="GO" id="GO:0008909">
    <property type="term" value="F:isochorismate synthase activity"/>
    <property type="evidence" value="ECO:0007669"/>
    <property type="project" value="UniProtKB-EC"/>
</dbReference>
<evidence type="ECO:0000313" key="8">
    <source>
        <dbReference type="Proteomes" id="UP000221101"/>
    </source>
</evidence>
<reference evidence="7 8" key="1">
    <citation type="journal article" date="2017" name="Nat. Microbiol.">
        <title>Natural product diversity associated with the nematode symbionts Photorhabdus and Xenorhabdus.</title>
        <authorList>
            <person name="Tobias N.J."/>
            <person name="Wolff H."/>
            <person name="Djahanschiri B."/>
            <person name="Grundmann F."/>
            <person name="Kronenwerth M."/>
            <person name="Shi Y.M."/>
            <person name="Simonyi S."/>
            <person name="Grun P."/>
            <person name="Shapiro-Ilan D."/>
            <person name="Pidot S.J."/>
            <person name="Stinear T.P."/>
            <person name="Ebersberger I."/>
            <person name="Bode H.B."/>
        </authorList>
    </citation>
    <scope>NUCLEOTIDE SEQUENCE [LARGE SCALE GENOMIC DNA]</scope>
    <source>
        <strain evidence="7 8">DSM 17907</strain>
    </source>
</reference>
<protein>
    <recommendedName>
        <fullName evidence="3">isochorismate synthase</fullName>
        <ecNumber evidence="3">5.4.4.2</ecNumber>
    </recommendedName>
    <alternativeName>
        <fullName evidence="5">Isochorismate mutase</fullName>
    </alternativeName>
</protein>